<keyword evidence="9" id="KW-0614">Plasmid</keyword>
<dbReference type="EMBL" id="CP000997">
    <property type="protein sequence ID" value="ACH95192.1"/>
    <property type="molecule type" value="Genomic_DNA"/>
</dbReference>
<evidence type="ECO:0000313" key="10">
    <source>
        <dbReference type="Proteomes" id="UP000000612"/>
    </source>
</evidence>
<dbReference type="Proteomes" id="UP000000612">
    <property type="component" value="Plasmid pl35"/>
</dbReference>
<keyword evidence="5 8" id="KW-0564">Palmitate</keyword>
<protein>
    <recommendedName>
        <fullName evidence="8">Variable large protein</fullName>
    </recommendedName>
</protein>
<evidence type="ECO:0000256" key="3">
    <source>
        <dbReference type="ARBA" id="ARBA00022729"/>
    </source>
</evidence>
<sequence>MYVLYKSYFFASNPSKKSYKKAKKKKNKEAKRMKKGIKGEMINIVMIMCLMVVMGCNSGGVKGEEGKGTQGIGGLGEVISHLREGFLEVFVSFGNILKDTFGLTSNTTKKEVGERLGKIGEAVEIAKGKLEGIKGTEQFSLMKDKVDSVITNAVNILKKLVEGTKKFKEATDGANGKIGNANGTEDAVQADIASVKSLVEGINMIYEAAKEVKVDSKGNADKTIADSKAIAKLFNDTASADATGLKAANVALNSSSGADILAAIDSAKNGINAPAGQISAAKNAYDIAVAIKNSADAGADVREKGSVITAGLALRAMAKNGKLATHANVPAEGLNAVLIGAVSKTVNEIVSTIRRTVDKCLKDVNDCIKEGFSSVVKS</sequence>
<accession>B5RS56</accession>
<evidence type="ECO:0000256" key="1">
    <source>
        <dbReference type="ARBA" id="ARBA00003932"/>
    </source>
</evidence>
<evidence type="ECO:0000256" key="6">
    <source>
        <dbReference type="ARBA" id="ARBA00023237"/>
    </source>
</evidence>
<keyword evidence="6 8" id="KW-0998">Cell outer membrane</keyword>
<keyword evidence="4 8" id="KW-0472">Membrane</keyword>
<organism evidence="9 10">
    <name type="scientific">Borrelia recurrentis (strain A1)</name>
    <dbReference type="NCBI Taxonomy" id="412418"/>
    <lineage>
        <taxon>Bacteria</taxon>
        <taxon>Pseudomonadati</taxon>
        <taxon>Spirochaetota</taxon>
        <taxon>Spirochaetia</taxon>
        <taxon>Spirochaetales</taxon>
        <taxon>Borreliaceae</taxon>
        <taxon>Borrelia</taxon>
    </lineage>
</organism>
<reference evidence="9 10" key="1">
    <citation type="journal article" date="2008" name="PLoS Genet.">
        <title>The genome of Borrelia recurrentis, the agent of deadly louse-borne relapsing fever, is a degraded subset of tick-borne Borrelia duttonii.</title>
        <authorList>
            <person name="Lescot M."/>
            <person name="Audic S."/>
            <person name="Robert C."/>
            <person name="Nguyen T.T."/>
            <person name="Blanc G."/>
            <person name="Cutler S.J."/>
            <person name="Wincker P."/>
            <person name="Couloux A."/>
            <person name="Claverie J.-M."/>
            <person name="Raoult D."/>
            <person name="Drancourt M."/>
        </authorList>
    </citation>
    <scope>NUCLEOTIDE SEQUENCE [LARGE SCALE GENOMIC DNA]</scope>
    <source>
        <strain evidence="9 10">A1</strain>
    </source>
</reference>
<name>B5RS56_BORRA</name>
<evidence type="ECO:0000256" key="7">
    <source>
        <dbReference type="ARBA" id="ARBA00023288"/>
    </source>
</evidence>
<keyword evidence="3" id="KW-0732">Signal</keyword>
<gene>
    <name evidence="9" type="primary">vlp_1</name>
    <name evidence="9" type="ordered locus">BRE_4003</name>
</gene>
<comment type="function">
    <text evidence="1 8">The Vlp and Vsp proteins are antigenically distinct proteins, only one vlp or vsp gene is transcriptionally active at any one time. Switching between these genes is a mechanism of host immune response evasion.</text>
</comment>
<proteinExistence type="predicted"/>
<dbReference type="HOGENOM" id="CLU_054711_0_0_12"/>
<dbReference type="Pfam" id="PF00921">
    <property type="entry name" value="Lipoprotein_2"/>
    <property type="match status" value="1"/>
</dbReference>
<dbReference type="KEGG" id="bre:BRE_4003"/>
<keyword evidence="7 8" id="KW-0449">Lipoprotein</keyword>
<evidence type="ECO:0000256" key="4">
    <source>
        <dbReference type="ARBA" id="ARBA00023136"/>
    </source>
</evidence>
<evidence type="ECO:0000256" key="8">
    <source>
        <dbReference type="RuleBase" id="RU363105"/>
    </source>
</evidence>
<dbReference type="GO" id="GO:0009279">
    <property type="term" value="C:cell outer membrane"/>
    <property type="evidence" value="ECO:0007669"/>
    <property type="project" value="UniProtKB-SubCell"/>
</dbReference>
<evidence type="ECO:0000313" key="9">
    <source>
        <dbReference type="EMBL" id="ACH95192.1"/>
    </source>
</evidence>
<evidence type="ECO:0000256" key="5">
    <source>
        <dbReference type="ARBA" id="ARBA00023139"/>
    </source>
</evidence>
<evidence type="ECO:0000256" key="2">
    <source>
        <dbReference type="ARBA" id="ARBA00004459"/>
    </source>
</evidence>
<dbReference type="SUPFAM" id="SSF74748">
    <property type="entry name" value="Variable surface antigen VlsE"/>
    <property type="match status" value="1"/>
</dbReference>
<comment type="subcellular location">
    <subcellularLocation>
        <location evidence="2 8">Cell outer membrane</location>
        <topology evidence="2 8">Lipid-anchor</topology>
    </subcellularLocation>
</comment>
<dbReference type="AlphaFoldDB" id="B5RS56"/>
<keyword evidence="10" id="KW-1185">Reference proteome</keyword>
<dbReference type="InterPro" id="IPR000680">
    <property type="entry name" value="Borrelia_lipo"/>
</dbReference>
<geneLocation type="plasmid" evidence="9 10">
    <name>pl35</name>
</geneLocation>